<comment type="caution">
    <text evidence="1">The sequence shown here is derived from an EMBL/GenBank/DDBJ whole genome shotgun (WGS) entry which is preliminary data.</text>
</comment>
<gene>
    <name evidence="1" type="ORF">KOR34_00020</name>
</gene>
<keyword evidence="2" id="KW-1185">Reference proteome</keyword>
<proteinExistence type="predicted"/>
<dbReference type="Proteomes" id="UP000316714">
    <property type="component" value="Unassembled WGS sequence"/>
</dbReference>
<sequence length="283" mass="30291">MHDKRGARGAGLDPNLAPIGDIDSAIELCGYNSGCDCCCSSGGCTLTFDVDFLFMKYYQSGGVQSSDAGEIVGNNENAEFDFELAPRFTVGVETCGGLGARVRYWFFDHSAPTVDGGGFVAVDAYTFDAELFKRVQLGRSTTLEGFGGARWSEFNLNDDTDLDWRVEGVGLTTGFQLSQHLCCNHRLYAGTRLAVVVGDIRLDDGGDLDDSEGVGVNNTCLQVELAAGYEGKSNLGRGVTLVYGAGAEFHNWSDAAVRNDASDEAYLSDAGWGGFTFRLGAEY</sequence>
<evidence type="ECO:0000313" key="2">
    <source>
        <dbReference type="Proteomes" id="UP000316714"/>
    </source>
</evidence>
<reference evidence="1 2" key="1">
    <citation type="submission" date="2019-02" db="EMBL/GenBank/DDBJ databases">
        <title>Deep-cultivation of Planctomycetes and their phenomic and genomic characterization uncovers novel biology.</title>
        <authorList>
            <person name="Wiegand S."/>
            <person name="Jogler M."/>
            <person name="Boedeker C."/>
            <person name="Pinto D."/>
            <person name="Vollmers J."/>
            <person name="Rivas-Marin E."/>
            <person name="Kohn T."/>
            <person name="Peeters S.H."/>
            <person name="Heuer A."/>
            <person name="Rast P."/>
            <person name="Oberbeckmann S."/>
            <person name="Bunk B."/>
            <person name="Jeske O."/>
            <person name="Meyerdierks A."/>
            <person name="Storesund J.E."/>
            <person name="Kallscheuer N."/>
            <person name="Luecker S."/>
            <person name="Lage O.M."/>
            <person name="Pohl T."/>
            <person name="Merkel B.J."/>
            <person name="Hornburger P."/>
            <person name="Mueller R.-W."/>
            <person name="Bruemmer F."/>
            <person name="Labrenz M."/>
            <person name="Spormann A.M."/>
            <person name="Op Den Camp H."/>
            <person name="Overmann J."/>
            <person name="Amann R."/>
            <person name="Jetten M.S.M."/>
            <person name="Mascher T."/>
            <person name="Medema M.H."/>
            <person name="Devos D.P."/>
            <person name="Kaster A.-K."/>
            <person name="Ovreas L."/>
            <person name="Rohde M."/>
            <person name="Galperin M.Y."/>
            <person name="Jogler C."/>
        </authorList>
    </citation>
    <scope>NUCLEOTIDE SEQUENCE [LARGE SCALE GENOMIC DNA]</scope>
    <source>
        <strain evidence="1 2">KOR34</strain>
    </source>
</reference>
<dbReference type="RefSeq" id="WP_146561038.1">
    <property type="nucleotide sequence ID" value="NZ_SIHJ01000001.1"/>
</dbReference>
<dbReference type="EMBL" id="SIHJ01000001">
    <property type="protein sequence ID" value="TWT35115.1"/>
    <property type="molecule type" value="Genomic_DNA"/>
</dbReference>
<dbReference type="OrthoDB" id="258301at2"/>
<organism evidence="1 2">
    <name type="scientific">Posidoniimonas corsicana</name>
    <dbReference type="NCBI Taxonomy" id="1938618"/>
    <lineage>
        <taxon>Bacteria</taxon>
        <taxon>Pseudomonadati</taxon>
        <taxon>Planctomycetota</taxon>
        <taxon>Planctomycetia</taxon>
        <taxon>Pirellulales</taxon>
        <taxon>Lacipirellulaceae</taxon>
        <taxon>Posidoniimonas</taxon>
    </lineage>
</organism>
<protein>
    <submittedName>
        <fullName evidence="1">Uncharacterized protein</fullName>
    </submittedName>
</protein>
<dbReference type="AlphaFoldDB" id="A0A5C5VBW2"/>
<evidence type="ECO:0000313" key="1">
    <source>
        <dbReference type="EMBL" id="TWT35115.1"/>
    </source>
</evidence>
<accession>A0A5C5VBW2</accession>
<name>A0A5C5VBW2_9BACT</name>